<comment type="caution">
    <text evidence="1">The sequence shown here is derived from an EMBL/GenBank/DDBJ whole genome shotgun (WGS) entry which is preliminary data.</text>
</comment>
<reference evidence="1 2" key="1">
    <citation type="journal article" date="2014" name="Agronomy (Basel)">
        <title>A Draft Genome Sequence for Ensete ventricosum, the Drought-Tolerant Tree Against Hunger.</title>
        <authorList>
            <person name="Harrison J."/>
            <person name="Moore K.A."/>
            <person name="Paszkiewicz K."/>
            <person name="Jones T."/>
            <person name="Grant M."/>
            <person name="Ambacheew D."/>
            <person name="Muzemil S."/>
            <person name="Studholme D.J."/>
        </authorList>
    </citation>
    <scope>NUCLEOTIDE SEQUENCE [LARGE SCALE GENOMIC DNA]</scope>
</reference>
<proteinExistence type="predicted"/>
<dbReference type="Proteomes" id="UP000287651">
    <property type="component" value="Unassembled WGS sequence"/>
</dbReference>
<name>A0A426XHK0_ENSVE</name>
<organism evidence="1 2">
    <name type="scientific">Ensete ventricosum</name>
    <name type="common">Abyssinian banana</name>
    <name type="synonym">Musa ensete</name>
    <dbReference type="NCBI Taxonomy" id="4639"/>
    <lineage>
        <taxon>Eukaryota</taxon>
        <taxon>Viridiplantae</taxon>
        <taxon>Streptophyta</taxon>
        <taxon>Embryophyta</taxon>
        <taxon>Tracheophyta</taxon>
        <taxon>Spermatophyta</taxon>
        <taxon>Magnoliopsida</taxon>
        <taxon>Liliopsida</taxon>
        <taxon>Zingiberales</taxon>
        <taxon>Musaceae</taxon>
        <taxon>Ensete</taxon>
    </lineage>
</organism>
<evidence type="ECO:0000313" key="1">
    <source>
        <dbReference type="EMBL" id="RRT38965.1"/>
    </source>
</evidence>
<evidence type="ECO:0000313" key="2">
    <source>
        <dbReference type="Proteomes" id="UP000287651"/>
    </source>
</evidence>
<accession>A0A426XHK0</accession>
<dbReference type="AlphaFoldDB" id="A0A426XHK0"/>
<dbReference type="EMBL" id="AMZH03020639">
    <property type="protein sequence ID" value="RRT38965.1"/>
    <property type="molecule type" value="Genomic_DNA"/>
</dbReference>
<gene>
    <name evidence="1" type="ORF">B296_00009147</name>
</gene>
<protein>
    <submittedName>
        <fullName evidence="1">Uncharacterized protein</fullName>
    </submittedName>
</protein>
<sequence>MLMPLPPPSPALSRRSIVAANHYLAAIFLTFLPSLPTLTAQPSSSFSHYRSLSVVVANRWTYLSAVTVTHRWPLPPLLSRFFTAGKPSSTTTSISSAFSSLCGSRLYRTCSCRQPALFSSPAAVATRYCSRPSSLLPSSSIVVGPLPLKHQQRCYYLVAPHLLGAPHDAAASSLATVALVAAAASNRTPCRCTSLLPPLYLLTTTTSPTCRYLLLIRLLQQPLPLPTDASSCYHCGPNHL</sequence>